<protein>
    <submittedName>
        <fullName evidence="1">SRPBCC domain-containing protein</fullName>
    </submittedName>
</protein>
<gene>
    <name evidence="1" type="ORF">CD117_03875</name>
</gene>
<evidence type="ECO:0000313" key="2">
    <source>
        <dbReference type="Proteomes" id="UP000274792"/>
    </source>
</evidence>
<comment type="caution">
    <text evidence="1">The sequence shown here is derived from an EMBL/GenBank/DDBJ whole genome shotgun (WGS) entry which is preliminary data.</text>
</comment>
<reference evidence="1 2" key="1">
    <citation type="submission" date="2018-10" db="EMBL/GenBank/DDBJ databases">
        <title>A collection Staphylococci species genome sequencing.</title>
        <authorList>
            <person name="Cole K."/>
        </authorList>
    </citation>
    <scope>NUCLEOTIDE SEQUENCE [LARGE SCALE GENOMIC DNA]</scope>
    <source>
        <strain evidence="2">NCTC 12218</strain>
    </source>
</reference>
<name>A0AAJ4SJZ1_MAMSC</name>
<dbReference type="EMBL" id="RXWV01000021">
    <property type="protein sequence ID" value="RTX74071.1"/>
    <property type="molecule type" value="Genomic_DNA"/>
</dbReference>
<evidence type="ECO:0000313" key="1">
    <source>
        <dbReference type="EMBL" id="RTX74071.1"/>
    </source>
</evidence>
<dbReference type="InterPro" id="IPR023393">
    <property type="entry name" value="START-like_dom_sf"/>
</dbReference>
<organism evidence="1 2">
    <name type="scientific">Mammaliicoccus sciuri</name>
    <name type="common">Staphylococcus sciuri</name>
    <dbReference type="NCBI Taxonomy" id="1296"/>
    <lineage>
        <taxon>Bacteria</taxon>
        <taxon>Bacillati</taxon>
        <taxon>Bacillota</taxon>
        <taxon>Bacilli</taxon>
        <taxon>Bacillales</taxon>
        <taxon>Staphylococcaceae</taxon>
        <taxon>Mammaliicoccus</taxon>
    </lineage>
</organism>
<dbReference type="AlphaFoldDB" id="A0AAJ4SJZ1"/>
<accession>A0AAJ4SJZ1</accession>
<dbReference type="Gene3D" id="3.30.530.20">
    <property type="match status" value="1"/>
</dbReference>
<sequence>MLNEIIWPQKWLPGTTDNFASNEIIVRDLSFETVIENLIDTSKWEQYYKNSSDIHMYHQTSSKLQQDTRFKFKTFGFDIEAKVEELIINEDVARIAWHGWNNSTGDDFLDVYHAWLIEKLPQNRLRILTQESQIGIPAQQMAQDEKHPMINGHQDWLDCLAKFSQ</sequence>
<dbReference type="RefSeq" id="WP_037589679.1">
    <property type="nucleotide sequence ID" value="NZ_JAUZEF010000001.1"/>
</dbReference>
<dbReference type="Proteomes" id="UP000274792">
    <property type="component" value="Unassembled WGS sequence"/>
</dbReference>
<proteinExistence type="predicted"/>